<keyword evidence="2" id="KW-1185">Reference proteome</keyword>
<evidence type="ECO:0000313" key="2">
    <source>
        <dbReference type="Proteomes" id="UP000660862"/>
    </source>
</evidence>
<reference evidence="1" key="1">
    <citation type="journal article" date="2014" name="Int. J. Syst. Evol. Microbiol.">
        <title>Complete genome sequence of Corynebacterium casei LMG S-19264T (=DSM 44701T), isolated from a smear-ripened cheese.</title>
        <authorList>
            <consortium name="US DOE Joint Genome Institute (JGI-PGF)"/>
            <person name="Walter F."/>
            <person name="Albersmeier A."/>
            <person name="Kalinowski J."/>
            <person name="Ruckert C."/>
        </authorList>
    </citation>
    <scope>NUCLEOTIDE SEQUENCE</scope>
    <source>
        <strain evidence="1">CGMCC 1.12195</strain>
    </source>
</reference>
<dbReference type="InterPro" id="IPR009061">
    <property type="entry name" value="DNA-bd_dom_put_sf"/>
</dbReference>
<accession>A0A917MAU9</accession>
<evidence type="ECO:0008006" key="3">
    <source>
        <dbReference type="Google" id="ProtNLM"/>
    </source>
</evidence>
<protein>
    <recommendedName>
        <fullName evidence="3">Helix-turn-helix domain-containing protein</fullName>
    </recommendedName>
</protein>
<dbReference type="AlphaFoldDB" id="A0A917MAU9"/>
<dbReference type="EMBL" id="BMER01000001">
    <property type="protein sequence ID" value="GGG88404.1"/>
    <property type="molecule type" value="Genomic_DNA"/>
</dbReference>
<evidence type="ECO:0000313" key="1">
    <source>
        <dbReference type="EMBL" id="GGG88404.1"/>
    </source>
</evidence>
<name>A0A917MAU9_9SPHI</name>
<sequence>MENNPYLSYPKKESALAEAVVALLNQIAELLKQLLAGLGNPARRHGLLRPEEVMTMLCITDRTLRRYNQQGILRPIRFGGMYFYLMDEIIASGRGDATAG</sequence>
<comment type="caution">
    <text evidence="1">The sequence shown here is derived from an EMBL/GenBank/DDBJ whole genome shotgun (WGS) entry which is preliminary data.</text>
</comment>
<dbReference type="SUPFAM" id="SSF46955">
    <property type="entry name" value="Putative DNA-binding domain"/>
    <property type="match status" value="1"/>
</dbReference>
<dbReference type="Proteomes" id="UP000660862">
    <property type="component" value="Unassembled WGS sequence"/>
</dbReference>
<gene>
    <name evidence="1" type="ORF">GCM10007415_23040</name>
</gene>
<reference evidence="1" key="2">
    <citation type="submission" date="2020-09" db="EMBL/GenBank/DDBJ databases">
        <authorList>
            <person name="Sun Q."/>
            <person name="Zhou Y."/>
        </authorList>
    </citation>
    <scope>NUCLEOTIDE SEQUENCE</scope>
    <source>
        <strain evidence="1">CGMCC 1.12195</strain>
    </source>
</reference>
<proteinExistence type="predicted"/>
<dbReference type="RefSeq" id="WP_188506006.1">
    <property type="nucleotide sequence ID" value="NZ_BMER01000001.1"/>
</dbReference>
<organism evidence="1 2">
    <name type="scientific">Parapedobacter pyrenivorans</name>
    <dbReference type="NCBI Taxonomy" id="1305674"/>
    <lineage>
        <taxon>Bacteria</taxon>
        <taxon>Pseudomonadati</taxon>
        <taxon>Bacteroidota</taxon>
        <taxon>Sphingobacteriia</taxon>
        <taxon>Sphingobacteriales</taxon>
        <taxon>Sphingobacteriaceae</taxon>
        <taxon>Parapedobacter</taxon>
    </lineage>
</organism>